<dbReference type="Pfam" id="PF03544">
    <property type="entry name" value="TonB_C"/>
    <property type="match status" value="1"/>
</dbReference>
<dbReference type="InterPro" id="IPR006260">
    <property type="entry name" value="TonB/TolA_C"/>
</dbReference>
<feature type="domain" description="TonB C-terminal" evidence="6">
    <location>
        <begin position="29"/>
        <end position="127"/>
    </location>
</feature>
<evidence type="ECO:0000256" key="3">
    <source>
        <dbReference type="ARBA" id="ARBA00022989"/>
    </source>
</evidence>
<proteinExistence type="predicted"/>
<evidence type="ECO:0000256" key="5">
    <source>
        <dbReference type="SAM" id="SignalP"/>
    </source>
</evidence>
<dbReference type="Proteomes" id="UP000027308">
    <property type="component" value="Chromosome"/>
</dbReference>
<dbReference type="GO" id="GO:0016020">
    <property type="term" value="C:membrane"/>
    <property type="evidence" value="ECO:0007669"/>
    <property type="project" value="UniProtKB-SubCell"/>
</dbReference>
<dbReference type="PROSITE" id="PS52015">
    <property type="entry name" value="TONB_CTD"/>
    <property type="match status" value="1"/>
</dbReference>
<keyword evidence="2" id="KW-0812">Transmembrane</keyword>
<dbReference type="EMBL" id="CP007637">
    <property type="protein sequence ID" value="AIB35867.1"/>
    <property type="molecule type" value="Genomic_DNA"/>
</dbReference>
<dbReference type="RefSeq" id="WP_010211484.1">
    <property type="nucleotide sequence ID" value="NZ_CP007637.1"/>
</dbReference>
<feature type="signal peptide" evidence="5">
    <location>
        <begin position="1"/>
        <end position="25"/>
    </location>
</feature>
<evidence type="ECO:0000313" key="7">
    <source>
        <dbReference type="EMBL" id="AIB35867.1"/>
    </source>
</evidence>
<dbReference type="eggNOG" id="COG0810">
    <property type="taxonomic scope" value="Bacteria"/>
</dbReference>
<dbReference type="InterPro" id="IPR037682">
    <property type="entry name" value="TonB_C"/>
</dbReference>
<evidence type="ECO:0000256" key="1">
    <source>
        <dbReference type="ARBA" id="ARBA00004167"/>
    </source>
</evidence>
<evidence type="ECO:0000313" key="8">
    <source>
        <dbReference type="Proteomes" id="UP000027308"/>
    </source>
</evidence>
<dbReference type="SUPFAM" id="SSF74653">
    <property type="entry name" value="TolA/TonB C-terminal domain"/>
    <property type="match status" value="1"/>
</dbReference>
<dbReference type="PROSITE" id="PS51257">
    <property type="entry name" value="PROKAR_LIPOPROTEIN"/>
    <property type="match status" value="1"/>
</dbReference>
<evidence type="ECO:0000256" key="4">
    <source>
        <dbReference type="ARBA" id="ARBA00023136"/>
    </source>
</evidence>
<reference evidence="7 8" key="1">
    <citation type="submission" date="2014-05" db="EMBL/GenBank/DDBJ databases">
        <title>Pseudomonas simiae WCS417.</title>
        <authorList>
            <person name="Berendsen R.L."/>
        </authorList>
    </citation>
    <scope>NUCLEOTIDE SEQUENCE [LARGE SCALE GENOMIC DNA]</scope>
    <source>
        <strain evidence="7 8">WCS417</strain>
    </source>
</reference>
<name>A0A1N7U057_9PSED</name>
<feature type="chain" id="PRO_5009944445" evidence="5">
    <location>
        <begin position="26"/>
        <end position="137"/>
    </location>
</feature>
<keyword evidence="5" id="KW-0732">Signal</keyword>
<dbReference type="NCBIfam" id="TIGR01352">
    <property type="entry name" value="tonB_Cterm"/>
    <property type="match status" value="1"/>
</dbReference>
<evidence type="ECO:0000256" key="2">
    <source>
        <dbReference type="ARBA" id="ARBA00022692"/>
    </source>
</evidence>
<comment type="subcellular location">
    <subcellularLocation>
        <location evidence="1">Membrane</location>
        <topology evidence="1">Single-pass membrane protein</topology>
    </subcellularLocation>
</comment>
<keyword evidence="4" id="KW-0472">Membrane</keyword>
<dbReference type="OrthoDB" id="6885459at2"/>
<dbReference type="Gene3D" id="3.30.1150.10">
    <property type="match status" value="1"/>
</dbReference>
<dbReference type="GO" id="GO:0055085">
    <property type="term" value="P:transmembrane transport"/>
    <property type="evidence" value="ECO:0007669"/>
    <property type="project" value="InterPro"/>
</dbReference>
<protein>
    <submittedName>
        <fullName evidence="7">Iron ABC transporter substrate-binding protein</fullName>
    </submittedName>
</protein>
<accession>A0A1N7U057</accession>
<evidence type="ECO:0000259" key="6">
    <source>
        <dbReference type="PROSITE" id="PS52015"/>
    </source>
</evidence>
<gene>
    <name evidence="7" type="ORF">PS417_09840</name>
</gene>
<keyword evidence="3" id="KW-1133">Transmembrane helix</keyword>
<sequence length="137" mass="15121">MKYSWIVIALLLCACVSGPSPQQLAEQRLWEYQLLIHISRFKHYPEQARLNGLEGTVAVEFIVDARGNLSHQKVISYSGSEFFVPEAKELISAASPAPAPPPSILKNGGVHVVAPFVYCLAQGMCPKDLVTHQYRGE</sequence>
<dbReference type="AlphaFoldDB" id="A0A1N7U057"/>
<organism evidence="7 8">
    <name type="scientific">Pseudomonas simiae</name>
    <dbReference type="NCBI Taxonomy" id="321846"/>
    <lineage>
        <taxon>Bacteria</taxon>
        <taxon>Pseudomonadati</taxon>
        <taxon>Pseudomonadota</taxon>
        <taxon>Gammaproteobacteria</taxon>
        <taxon>Pseudomonadales</taxon>
        <taxon>Pseudomonadaceae</taxon>
        <taxon>Pseudomonas</taxon>
    </lineage>
</organism>